<organism evidence="1 2">
    <name type="scientific">Tanacetum coccineum</name>
    <dbReference type="NCBI Taxonomy" id="301880"/>
    <lineage>
        <taxon>Eukaryota</taxon>
        <taxon>Viridiplantae</taxon>
        <taxon>Streptophyta</taxon>
        <taxon>Embryophyta</taxon>
        <taxon>Tracheophyta</taxon>
        <taxon>Spermatophyta</taxon>
        <taxon>Magnoliopsida</taxon>
        <taxon>eudicotyledons</taxon>
        <taxon>Gunneridae</taxon>
        <taxon>Pentapetalae</taxon>
        <taxon>asterids</taxon>
        <taxon>campanulids</taxon>
        <taxon>Asterales</taxon>
        <taxon>Asteraceae</taxon>
        <taxon>Asteroideae</taxon>
        <taxon>Anthemideae</taxon>
        <taxon>Anthemidinae</taxon>
        <taxon>Tanacetum</taxon>
    </lineage>
</organism>
<reference evidence="1" key="2">
    <citation type="submission" date="2022-01" db="EMBL/GenBank/DDBJ databases">
        <authorList>
            <person name="Yamashiro T."/>
            <person name="Shiraishi A."/>
            <person name="Satake H."/>
            <person name="Nakayama K."/>
        </authorList>
    </citation>
    <scope>NUCLEOTIDE SEQUENCE</scope>
</reference>
<dbReference type="Proteomes" id="UP001151760">
    <property type="component" value="Unassembled WGS sequence"/>
</dbReference>
<protein>
    <recommendedName>
        <fullName evidence="3">Zinc knuckle CX2CX4HX4C</fullName>
    </recommendedName>
</protein>
<accession>A0ABQ5DD00</accession>
<name>A0ABQ5DD00_9ASTR</name>
<evidence type="ECO:0008006" key="3">
    <source>
        <dbReference type="Google" id="ProtNLM"/>
    </source>
</evidence>
<evidence type="ECO:0000313" key="1">
    <source>
        <dbReference type="EMBL" id="GJT36874.1"/>
    </source>
</evidence>
<reference evidence="1" key="1">
    <citation type="journal article" date="2022" name="Int. J. Mol. Sci.">
        <title>Draft Genome of Tanacetum Coccineum: Genomic Comparison of Closely Related Tanacetum-Family Plants.</title>
        <authorList>
            <person name="Yamashiro T."/>
            <person name="Shiraishi A."/>
            <person name="Nakayama K."/>
            <person name="Satake H."/>
        </authorList>
    </citation>
    <scope>NUCLEOTIDE SEQUENCE</scope>
</reference>
<evidence type="ECO:0000313" key="2">
    <source>
        <dbReference type="Proteomes" id="UP001151760"/>
    </source>
</evidence>
<comment type="caution">
    <text evidence="1">The sequence shown here is derived from an EMBL/GenBank/DDBJ whole genome shotgun (WGS) entry which is preliminary data.</text>
</comment>
<gene>
    <name evidence="1" type="ORF">Tco_0936739</name>
</gene>
<keyword evidence="2" id="KW-1185">Reference proteome</keyword>
<proteinExistence type="predicted"/>
<dbReference type="EMBL" id="BQNB010015177">
    <property type="protein sequence ID" value="GJT36874.1"/>
    <property type="molecule type" value="Genomic_DNA"/>
</dbReference>
<sequence>MEKEGSLFSNLASKIKNVDRKLIGKDDKGTDNTPKKTVKLSELSNEESVEGADVAIPLARLTSTMCLKSWGRNTYAWALIEVSSKKALVDSLVVAIPFQNGSGHSMKTIDIEYEWQPPRCDTCKMFDHVDDQCPKKVKVAAPTQVSDDGFVEVTRKHGKGK</sequence>